<keyword evidence="2" id="KW-1185">Reference proteome</keyword>
<accession>A0A7J8TIQ3</accession>
<evidence type="ECO:0000313" key="2">
    <source>
        <dbReference type="Proteomes" id="UP000593561"/>
    </source>
</evidence>
<reference evidence="1 2" key="1">
    <citation type="journal article" date="2019" name="Genome Biol. Evol.">
        <title>Insights into the evolution of the New World diploid cottons (Gossypium, subgenus Houzingenia) based on genome sequencing.</title>
        <authorList>
            <person name="Grover C.E."/>
            <person name="Arick M.A. 2nd"/>
            <person name="Thrash A."/>
            <person name="Conover J.L."/>
            <person name="Sanders W.S."/>
            <person name="Peterson D.G."/>
            <person name="Frelichowski J.E."/>
            <person name="Scheffler J.A."/>
            <person name="Scheffler B.E."/>
            <person name="Wendel J.F."/>
        </authorList>
    </citation>
    <scope>NUCLEOTIDE SEQUENCE [LARGE SCALE GENOMIC DNA]</scope>
    <source>
        <strain evidence="1">27</strain>
        <tissue evidence="1">Leaf</tissue>
    </source>
</reference>
<gene>
    <name evidence="1" type="ORF">Godav_029814</name>
</gene>
<evidence type="ECO:0000313" key="1">
    <source>
        <dbReference type="EMBL" id="MBA0638001.1"/>
    </source>
</evidence>
<sequence>MPNATEFLVRKKRKGLSMLGRLFSRRSTIVLERRQEVPTFHH</sequence>
<dbReference type="Proteomes" id="UP000593561">
    <property type="component" value="Unassembled WGS sequence"/>
</dbReference>
<protein>
    <submittedName>
        <fullName evidence="1">Uncharacterized protein</fullName>
    </submittedName>
</protein>
<proteinExistence type="predicted"/>
<comment type="caution">
    <text evidence="1">The sequence shown here is derived from an EMBL/GenBank/DDBJ whole genome shotgun (WGS) entry which is preliminary data.</text>
</comment>
<name>A0A7J8TIQ3_GOSDV</name>
<organism evidence="1 2">
    <name type="scientific">Gossypium davidsonii</name>
    <name type="common">Davidson's cotton</name>
    <name type="synonym">Gossypium klotzschianum subsp. davidsonii</name>
    <dbReference type="NCBI Taxonomy" id="34287"/>
    <lineage>
        <taxon>Eukaryota</taxon>
        <taxon>Viridiplantae</taxon>
        <taxon>Streptophyta</taxon>
        <taxon>Embryophyta</taxon>
        <taxon>Tracheophyta</taxon>
        <taxon>Spermatophyta</taxon>
        <taxon>Magnoliopsida</taxon>
        <taxon>eudicotyledons</taxon>
        <taxon>Gunneridae</taxon>
        <taxon>Pentapetalae</taxon>
        <taxon>rosids</taxon>
        <taxon>malvids</taxon>
        <taxon>Malvales</taxon>
        <taxon>Malvaceae</taxon>
        <taxon>Malvoideae</taxon>
        <taxon>Gossypium</taxon>
    </lineage>
</organism>
<dbReference type="EMBL" id="JABFAC010249679">
    <property type="protein sequence ID" value="MBA0638001.1"/>
    <property type="molecule type" value="Genomic_DNA"/>
</dbReference>
<dbReference type="AlphaFoldDB" id="A0A7J8TIQ3"/>